<comment type="caution">
    <text evidence="1">The sequence shown here is derived from an EMBL/GenBank/DDBJ whole genome shotgun (WGS) entry which is preliminary data.</text>
</comment>
<evidence type="ECO:0000313" key="2">
    <source>
        <dbReference type="Proteomes" id="UP000005945"/>
    </source>
</evidence>
<reference evidence="1 2" key="2">
    <citation type="submission" date="2007-09" db="EMBL/GenBank/DDBJ databases">
        <authorList>
            <person name="Fulton L."/>
            <person name="Clifton S."/>
            <person name="Fulton B."/>
            <person name="Xu J."/>
            <person name="Minx P."/>
            <person name="Pepin K.H."/>
            <person name="Johnson M."/>
            <person name="Thiruvilangam P."/>
            <person name="Bhonagiri V."/>
            <person name="Nash W.E."/>
            <person name="Mardis E.R."/>
            <person name="Wilson R.K."/>
        </authorList>
    </citation>
    <scope>NUCLEOTIDE SEQUENCE [LARGE SCALE GENOMIC DNA]</scope>
    <source>
        <strain evidence="1 2">M21/2</strain>
    </source>
</reference>
<evidence type="ECO:0000313" key="1">
    <source>
        <dbReference type="EMBL" id="EDP21730.1"/>
    </source>
</evidence>
<protein>
    <submittedName>
        <fullName evidence="1">Uncharacterized protein</fullName>
    </submittedName>
</protein>
<gene>
    <name evidence="1" type="ORF">FAEPRAM212_01551</name>
</gene>
<dbReference type="GeneID" id="75068335"/>
<dbReference type="Gene3D" id="2.40.300.10">
    <property type="entry name" value="Head decoration protein D"/>
    <property type="match status" value="1"/>
</dbReference>
<name>A8SB34_9FIRM</name>
<accession>A8SB34</accession>
<dbReference type="AlphaFoldDB" id="A8SB34"/>
<dbReference type="Proteomes" id="UP000005945">
    <property type="component" value="Unassembled WGS sequence"/>
</dbReference>
<proteinExistence type="predicted"/>
<dbReference type="RefSeq" id="WP_005923681.1">
    <property type="nucleotide sequence ID" value="NZ_DS483500.1"/>
</dbReference>
<organism evidence="1 2">
    <name type="scientific">Faecalibacterium prausnitzii M21/2</name>
    <dbReference type="NCBI Taxonomy" id="411485"/>
    <lineage>
        <taxon>Bacteria</taxon>
        <taxon>Bacillati</taxon>
        <taxon>Bacillota</taxon>
        <taxon>Clostridia</taxon>
        <taxon>Eubacteriales</taxon>
        <taxon>Oscillospiraceae</taxon>
        <taxon>Faecalibacterium</taxon>
    </lineage>
</organism>
<reference evidence="1 2" key="1">
    <citation type="submission" date="2007-09" db="EMBL/GenBank/DDBJ databases">
        <title>Draft genome sequence of Faecalibacterium prausnitzii M21/2.</title>
        <authorList>
            <person name="Sudarsanam P."/>
            <person name="Ley R."/>
            <person name="Guruge J."/>
            <person name="Turnbaugh P.J."/>
            <person name="Mahowald M."/>
            <person name="Liep D."/>
            <person name="Gordon J."/>
        </authorList>
    </citation>
    <scope>NUCLEOTIDE SEQUENCE [LARGE SCALE GENOMIC DNA]</scope>
    <source>
        <strain evidence="1 2">M21/2</strain>
    </source>
</reference>
<dbReference type="HOGENOM" id="CLU_661820_0_0_9"/>
<sequence>MFNAPVFTTAGKALLTRNISGEQIKFTTIQMGSGYISGSIDAMTALVKVEATVSASAKNEDGQYVNVSAAFTNQGLENGFYWREIGVFAANPSFPDDRSKDILYCYQNAYDTAEFIPPQSAATIEKGISIPIIVGDASKVSAILDKTLVLATQKDLEDHNKNPNAHGPFYEKIQNWVKEQLKNFTGMVKTINGGKPDESGNIDLDFMPKSGGTFTGRINFFSGAYFIDSSSQNGGNAALRNLTTTGTISSTGNIHSGGNIDATGYVTGAKTYHGVYNDYAELFPRGEETRPGDIIALDLDSQKERYVKATRASRRVVGVHSDEFATLIGGKTPTDGSDLLAANEKDFIPVSLAGRVRTWVIGPVHTGDLIIPSTTPGVGCAPQACTSPVQTQVVGYAVEGDDRTDLRRIRIRIGG</sequence>
<dbReference type="EMBL" id="ABED02000025">
    <property type="protein sequence ID" value="EDP21730.1"/>
    <property type="molecule type" value="Genomic_DNA"/>
</dbReference>